<evidence type="ECO:0000313" key="4">
    <source>
        <dbReference type="Proteomes" id="UP000572680"/>
    </source>
</evidence>
<evidence type="ECO:0000313" key="3">
    <source>
        <dbReference type="EMBL" id="MBA8950609.1"/>
    </source>
</evidence>
<dbReference type="EMBL" id="JACJIA010000002">
    <property type="protein sequence ID" value="MBA8950609.1"/>
    <property type="molecule type" value="Genomic_DNA"/>
</dbReference>
<reference evidence="3 4" key="1">
    <citation type="submission" date="2020-08" db="EMBL/GenBank/DDBJ databases">
        <title>Genomic Encyclopedia of Type Strains, Phase IV (KMG-IV): sequencing the most valuable type-strain genomes for metagenomic binning, comparative biology and taxonomic classification.</title>
        <authorList>
            <person name="Goeker M."/>
        </authorList>
    </citation>
    <scope>NUCLEOTIDE SEQUENCE [LARGE SCALE GENOMIC DNA]</scope>
    <source>
        <strain evidence="3 4">DSM 44197</strain>
    </source>
</reference>
<organism evidence="3 4">
    <name type="scientific">Actinomadura namibiensis</name>
    <dbReference type="NCBI Taxonomy" id="182080"/>
    <lineage>
        <taxon>Bacteria</taxon>
        <taxon>Bacillati</taxon>
        <taxon>Actinomycetota</taxon>
        <taxon>Actinomycetes</taxon>
        <taxon>Streptosporangiales</taxon>
        <taxon>Thermomonosporaceae</taxon>
        <taxon>Actinomadura</taxon>
    </lineage>
</organism>
<dbReference type="AlphaFoldDB" id="A0A7W3QKJ9"/>
<proteinExistence type="predicted"/>
<evidence type="ECO:0000256" key="2">
    <source>
        <dbReference type="SAM" id="Phobius"/>
    </source>
</evidence>
<keyword evidence="2" id="KW-1133">Transmembrane helix</keyword>
<evidence type="ECO:0000256" key="1">
    <source>
        <dbReference type="SAM" id="MobiDB-lite"/>
    </source>
</evidence>
<dbReference type="RefSeq" id="WP_182842991.1">
    <property type="nucleotide sequence ID" value="NZ_BAAALP010000022.1"/>
</dbReference>
<feature type="region of interest" description="Disordered" evidence="1">
    <location>
        <begin position="273"/>
        <end position="296"/>
    </location>
</feature>
<keyword evidence="4" id="KW-1185">Reference proteome</keyword>
<keyword evidence="2" id="KW-0812">Transmembrane</keyword>
<accession>A0A7W3QKJ9</accession>
<dbReference type="Proteomes" id="UP000572680">
    <property type="component" value="Unassembled WGS sequence"/>
</dbReference>
<comment type="caution">
    <text evidence="3">The sequence shown here is derived from an EMBL/GenBank/DDBJ whole genome shotgun (WGS) entry which is preliminary data.</text>
</comment>
<name>A0A7W3QKJ9_ACTNM</name>
<feature type="transmembrane region" description="Helical" evidence="2">
    <location>
        <begin position="38"/>
        <end position="58"/>
    </location>
</feature>
<protein>
    <submittedName>
        <fullName evidence="3">Uncharacterized protein</fullName>
    </submittedName>
</protein>
<sequence>MDVRRIVDEMAREPQPPGGIDLGAAVRAGKRRLLWRRAVAGGGAMAALVAGVMVWPAAEAERMTPAGPSAPTGFDPMVRHLEFGWVPDGLSARGVDNGTRHAAITAGPRPRDERVFEAPTLAVVFGARGAAIDDAGPRIGVPGGDGRGNCPMNDKITEPAPQVGGRPAVWRSLQAPMTGCRPVVRELRWEYAPGAWAAVRLERTPEGTDRKDAMMRVARSVRSGLNAPLRLPFRLAEPLTPARLTTGQAKPNWNVHVEYSGQRTCSVGARPSAYRDRHGEVGPADTTFDGRPARRTGPELTVFGMKGLDVSVACATDTDRTMRSISVPEQRWKDWSAG</sequence>
<keyword evidence="2" id="KW-0472">Membrane</keyword>
<gene>
    <name evidence="3" type="ORF">HNR61_002222</name>
</gene>